<protein>
    <submittedName>
        <fullName evidence="11">Uncharacterized protein</fullName>
    </submittedName>
</protein>
<keyword evidence="8" id="KW-0675">Receptor</keyword>
<dbReference type="GO" id="GO:0005886">
    <property type="term" value="C:plasma membrane"/>
    <property type="evidence" value="ECO:0007669"/>
    <property type="project" value="UniProtKB-SubCell"/>
</dbReference>
<dbReference type="Pfam" id="PF02949">
    <property type="entry name" value="7tm_6"/>
    <property type="match status" value="1"/>
</dbReference>
<evidence type="ECO:0000256" key="6">
    <source>
        <dbReference type="ARBA" id="ARBA00022989"/>
    </source>
</evidence>
<evidence type="ECO:0000256" key="1">
    <source>
        <dbReference type="ARBA" id="ARBA00004651"/>
    </source>
</evidence>
<evidence type="ECO:0000256" key="10">
    <source>
        <dbReference type="SAM" id="Phobius"/>
    </source>
</evidence>
<comment type="caution">
    <text evidence="11">The sequence shown here is derived from an EMBL/GenBank/DDBJ whole genome shotgun (WGS) entry which is preliminary data.</text>
</comment>
<comment type="subcellular location">
    <subcellularLocation>
        <location evidence="1">Cell membrane</location>
        <topology evidence="1">Multi-pass membrane protein</topology>
    </subcellularLocation>
</comment>
<evidence type="ECO:0000256" key="9">
    <source>
        <dbReference type="ARBA" id="ARBA00023224"/>
    </source>
</evidence>
<dbReference type="AlphaFoldDB" id="A0A6L2PIJ1"/>
<evidence type="ECO:0000313" key="11">
    <source>
        <dbReference type="EMBL" id="GFG31250.1"/>
    </source>
</evidence>
<dbReference type="InterPro" id="IPR004117">
    <property type="entry name" value="7tm6_olfct_rcpt"/>
</dbReference>
<evidence type="ECO:0000256" key="4">
    <source>
        <dbReference type="ARBA" id="ARBA00022692"/>
    </source>
</evidence>
<reference evidence="12" key="1">
    <citation type="submission" date="2020-01" db="EMBL/GenBank/DDBJ databases">
        <title>Draft genome sequence of the Termite Coptotermes fromosanus.</title>
        <authorList>
            <person name="Itakura S."/>
            <person name="Yosikawa Y."/>
            <person name="Umezawa K."/>
        </authorList>
    </citation>
    <scope>NUCLEOTIDE SEQUENCE [LARGE SCALE GENOMIC DNA]</scope>
</reference>
<keyword evidence="2" id="KW-1003">Cell membrane</keyword>
<keyword evidence="3" id="KW-0716">Sensory transduction</keyword>
<keyword evidence="6 10" id="KW-1133">Transmembrane helix</keyword>
<dbReference type="Proteomes" id="UP000502823">
    <property type="component" value="Unassembled WGS sequence"/>
</dbReference>
<keyword evidence="5" id="KW-0552">Olfaction</keyword>
<proteinExistence type="predicted"/>
<keyword evidence="4 10" id="KW-0812">Transmembrane</keyword>
<dbReference type="EMBL" id="BLKM01000292">
    <property type="protein sequence ID" value="GFG31250.1"/>
    <property type="molecule type" value="Genomic_DNA"/>
</dbReference>
<evidence type="ECO:0000313" key="12">
    <source>
        <dbReference type="Proteomes" id="UP000502823"/>
    </source>
</evidence>
<dbReference type="GO" id="GO:0004984">
    <property type="term" value="F:olfactory receptor activity"/>
    <property type="evidence" value="ECO:0007669"/>
    <property type="project" value="InterPro"/>
</dbReference>
<evidence type="ECO:0000256" key="7">
    <source>
        <dbReference type="ARBA" id="ARBA00023136"/>
    </source>
</evidence>
<gene>
    <name evidence="11" type="ORF">Cfor_06778</name>
</gene>
<dbReference type="PANTHER" id="PTHR21137:SF35">
    <property type="entry name" value="ODORANT RECEPTOR 19A-RELATED"/>
    <property type="match status" value="1"/>
</dbReference>
<sequence>MCMKTDGFICSSDVEVFFLLEILKQPARLGVTILLTSLTVLCLEVKETLRLPVSQSVRLGPESRLGYKSLKPAVVLLQNALSDKRVCPLPGVTVFVSGGGTETDRTVIQAALAKQKLEERKQYILNKCIQHHQAILRFVKKLEAFLQPVMIMQLFVSMIAFCVIGFQMSMIQIHTDAMKFVKFLVSLLSAFIEQGMFYWFGGEMLEEVRVKCM</sequence>
<dbReference type="PANTHER" id="PTHR21137">
    <property type="entry name" value="ODORANT RECEPTOR"/>
    <property type="match status" value="1"/>
</dbReference>
<organism evidence="11 12">
    <name type="scientific">Coptotermes formosanus</name>
    <name type="common">Formosan subterranean termite</name>
    <dbReference type="NCBI Taxonomy" id="36987"/>
    <lineage>
        <taxon>Eukaryota</taxon>
        <taxon>Metazoa</taxon>
        <taxon>Ecdysozoa</taxon>
        <taxon>Arthropoda</taxon>
        <taxon>Hexapoda</taxon>
        <taxon>Insecta</taxon>
        <taxon>Pterygota</taxon>
        <taxon>Neoptera</taxon>
        <taxon>Polyneoptera</taxon>
        <taxon>Dictyoptera</taxon>
        <taxon>Blattodea</taxon>
        <taxon>Blattoidea</taxon>
        <taxon>Termitoidae</taxon>
        <taxon>Rhinotermitidae</taxon>
        <taxon>Coptotermes</taxon>
    </lineage>
</organism>
<evidence type="ECO:0000256" key="2">
    <source>
        <dbReference type="ARBA" id="ARBA00022475"/>
    </source>
</evidence>
<evidence type="ECO:0000256" key="8">
    <source>
        <dbReference type="ARBA" id="ARBA00023170"/>
    </source>
</evidence>
<accession>A0A6L2PIJ1</accession>
<dbReference type="OrthoDB" id="8185860at2759"/>
<keyword evidence="12" id="KW-1185">Reference proteome</keyword>
<keyword evidence="9" id="KW-0807">Transducer</keyword>
<dbReference type="GO" id="GO:0005549">
    <property type="term" value="F:odorant binding"/>
    <property type="evidence" value="ECO:0007669"/>
    <property type="project" value="InterPro"/>
</dbReference>
<dbReference type="InParanoid" id="A0A6L2PIJ1"/>
<feature type="transmembrane region" description="Helical" evidence="10">
    <location>
        <begin position="180"/>
        <end position="200"/>
    </location>
</feature>
<evidence type="ECO:0000256" key="5">
    <source>
        <dbReference type="ARBA" id="ARBA00022725"/>
    </source>
</evidence>
<evidence type="ECO:0000256" key="3">
    <source>
        <dbReference type="ARBA" id="ARBA00022606"/>
    </source>
</evidence>
<name>A0A6L2PIJ1_COPFO</name>
<dbReference type="GO" id="GO:0007165">
    <property type="term" value="P:signal transduction"/>
    <property type="evidence" value="ECO:0007669"/>
    <property type="project" value="UniProtKB-KW"/>
</dbReference>
<keyword evidence="7 10" id="KW-0472">Membrane</keyword>
<feature type="transmembrane region" description="Helical" evidence="10">
    <location>
        <begin position="145"/>
        <end position="168"/>
    </location>
</feature>